<accession>A0A2T1KP00</accession>
<dbReference type="AlphaFoldDB" id="A0A2T1KP00"/>
<keyword evidence="2" id="KW-1185">Reference proteome</keyword>
<dbReference type="InterPro" id="IPR017748">
    <property type="entry name" value="TagF"/>
</dbReference>
<proteinExistence type="predicted"/>
<organism evidence="1 2">
    <name type="scientific">Marinobacter fuscus</name>
    <dbReference type="NCBI Taxonomy" id="2109942"/>
    <lineage>
        <taxon>Bacteria</taxon>
        <taxon>Pseudomonadati</taxon>
        <taxon>Pseudomonadota</taxon>
        <taxon>Gammaproteobacteria</taxon>
        <taxon>Pseudomonadales</taxon>
        <taxon>Marinobacteraceae</taxon>
        <taxon>Marinobacter</taxon>
    </lineage>
</organism>
<dbReference type="EMBL" id="PXNP01000020">
    <property type="protein sequence ID" value="PSF11866.1"/>
    <property type="molecule type" value="Genomic_DNA"/>
</dbReference>
<dbReference type="Proteomes" id="UP000239866">
    <property type="component" value="Unassembled WGS sequence"/>
</dbReference>
<reference evidence="1 2" key="1">
    <citation type="submission" date="2018-03" db="EMBL/GenBank/DDBJ databases">
        <title>Marinobacter brunus sp. nov., a marine bacterium of Gamma-proteobacteria isolated from the surface seawater of the South China Sea.</title>
        <authorList>
            <person name="Cheng H."/>
            <person name="Wu Y.-H."/>
            <person name="Xamxidin M."/>
            <person name="Xu X.-W."/>
        </authorList>
    </citation>
    <scope>NUCLEOTIDE SEQUENCE [LARGE SCALE GENOMIC DNA]</scope>
    <source>
        <strain evidence="1 2">NH169-3</strain>
    </source>
</reference>
<dbReference type="InterPro" id="IPR038225">
    <property type="entry name" value="TagF_sf"/>
</dbReference>
<dbReference type="OrthoDB" id="9801841at2"/>
<dbReference type="Gene3D" id="3.40.1730.10">
    <property type="entry name" value="pa0076 domain"/>
    <property type="match status" value="1"/>
</dbReference>
<sequence>MWGYMGKVPARGDFVAADIRPEVRDLFFEWFQGALAVSRDQLADAWMDAYLTSPIWHFSASPGGILDTGLVGTLIPSVDRVGRHFPFLVVREFGGQGLDGWRDPQWASAMEDCILAVLEDDWREETWRQQLMALQAPEPTRARMHWPKADGNLVLSTASSEADWLEAMLRKDNRTVIWWTQGSAFVEPVTLLTEGLPKIGQFVSMMVGQWSNHGWLEAAVVGEQA</sequence>
<protein>
    <submittedName>
        <fullName evidence="1">Type VI secretion system-associated protein TagF</fullName>
    </submittedName>
</protein>
<gene>
    <name evidence="1" type="primary">tagF</name>
    <name evidence="1" type="ORF">C7H09_05760</name>
</gene>
<dbReference type="RefSeq" id="WP_106761652.1">
    <property type="nucleotide sequence ID" value="NZ_PXNP01000020.1"/>
</dbReference>
<evidence type="ECO:0000313" key="1">
    <source>
        <dbReference type="EMBL" id="PSF11866.1"/>
    </source>
</evidence>
<name>A0A2T1KP00_9GAMM</name>
<dbReference type="Pfam" id="PF09867">
    <property type="entry name" value="TagF_N"/>
    <property type="match status" value="1"/>
</dbReference>
<dbReference type="PIRSF" id="PIRSF029287">
    <property type="entry name" value="UCP029287"/>
    <property type="match status" value="1"/>
</dbReference>
<evidence type="ECO:0000313" key="2">
    <source>
        <dbReference type="Proteomes" id="UP000239866"/>
    </source>
</evidence>
<dbReference type="NCBIfam" id="TIGR03373">
    <property type="entry name" value="VI_minor_4"/>
    <property type="match status" value="1"/>
</dbReference>
<comment type="caution">
    <text evidence="1">The sequence shown here is derived from an EMBL/GenBank/DDBJ whole genome shotgun (WGS) entry which is preliminary data.</text>
</comment>